<evidence type="ECO:0000259" key="1">
    <source>
        <dbReference type="SMART" id="SM00842"/>
    </source>
</evidence>
<gene>
    <name evidence="2" type="ORF">A2931_04430</name>
</gene>
<dbReference type="Gene3D" id="3.30.1490.300">
    <property type="match status" value="1"/>
</dbReference>
<name>A0A1G2EVS2_9BACT</name>
<reference evidence="2 3" key="1">
    <citation type="journal article" date="2016" name="Nat. Commun.">
        <title>Thousands of microbial genomes shed light on interconnected biogeochemical processes in an aquifer system.</title>
        <authorList>
            <person name="Anantharaman K."/>
            <person name="Brown C.T."/>
            <person name="Hug L.A."/>
            <person name="Sharon I."/>
            <person name="Castelle C.J."/>
            <person name="Probst A.J."/>
            <person name="Thomas B.C."/>
            <person name="Singh A."/>
            <person name="Wilkins M.J."/>
            <person name="Karaoz U."/>
            <person name="Brodie E.L."/>
            <person name="Williams K.H."/>
            <person name="Hubbard S.S."/>
            <person name="Banfield J.F."/>
        </authorList>
    </citation>
    <scope>NUCLEOTIDE SEQUENCE [LARGE SCALE GENOMIC DNA]</scope>
</reference>
<evidence type="ECO:0000313" key="3">
    <source>
        <dbReference type="Proteomes" id="UP000177486"/>
    </source>
</evidence>
<dbReference type="InterPro" id="IPR050696">
    <property type="entry name" value="FtsA/MreB"/>
</dbReference>
<dbReference type="Pfam" id="PF11104">
    <property type="entry name" value="PilM_2"/>
    <property type="match status" value="1"/>
</dbReference>
<organism evidence="2 3">
    <name type="scientific">Candidatus Niyogibacteria bacterium RIFCSPLOWO2_01_FULL_45_48</name>
    <dbReference type="NCBI Taxonomy" id="1801724"/>
    <lineage>
        <taxon>Bacteria</taxon>
        <taxon>Candidatus Niyogiibacteriota</taxon>
    </lineage>
</organism>
<dbReference type="Gene3D" id="3.30.420.40">
    <property type="match status" value="2"/>
</dbReference>
<dbReference type="SUPFAM" id="SSF53067">
    <property type="entry name" value="Actin-like ATPase domain"/>
    <property type="match status" value="2"/>
</dbReference>
<dbReference type="InterPro" id="IPR005883">
    <property type="entry name" value="PilM"/>
</dbReference>
<dbReference type="GO" id="GO:0051301">
    <property type="term" value="P:cell division"/>
    <property type="evidence" value="ECO:0007669"/>
    <property type="project" value="InterPro"/>
</dbReference>
<dbReference type="EMBL" id="MHMQ01000034">
    <property type="protein sequence ID" value="OGZ29612.1"/>
    <property type="molecule type" value="Genomic_DNA"/>
</dbReference>
<dbReference type="PANTHER" id="PTHR32432">
    <property type="entry name" value="CELL DIVISION PROTEIN FTSA-RELATED"/>
    <property type="match status" value="1"/>
</dbReference>
<dbReference type="PANTHER" id="PTHR32432:SF3">
    <property type="entry name" value="ETHANOLAMINE UTILIZATION PROTEIN EUTJ"/>
    <property type="match status" value="1"/>
</dbReference>
<dbReference type="InterPro" id="IPR043129">
    <property type="entry name" value="ATPase_NBD"/>
</dbReference>
<proteinExistence type="predicted"/>
<dbReference type="NCBIfam" id="TIGR01175">
    <property type="entry name" value="pilM"/>
    <property type="match status" value="1"/>
</dbReference>
<sequence length="377" mass="41376">MPDLSFFKNLKLPTSFWPWKKGAESVLGIDFGSSSIKLVELRKRQERASLMNYGELAIGPYGGAEVGRVTRIVEAKAAEAVKDLLRETSAKSREAIVGVPVRSSFVTTIEMPLMSEKEMGEAIKFEARKYIPVPLSEVLIDWWIIPETFKAGEEANEEDSLSKKRKVMSVLLVAIHNEVIEKYRSFMSEAGIKISAFEIEIFSAARVLVGNDLAPILLIDVGASSVKMTVVDYGIVRAVFVYERGAQSMTDAVSGALGIDFARAEEMKRAIGLSPNPEHQELKSVLEPHVDNFLGEAGRLLTDYRRKSGRSVSRVILYGGGGAMRGLAEKTAQRLGLETSLGQPFNRLEYPLLVQPAVREAGPVFANSIGLGIRGLK</sequence>
<dbReference type="InterPro" id="IPR003494">
    <property type="entry name" value="SHS2_FtsA"/>
</dbReference>
<comment type="caution">
    <text evidence="2">The sequence shown here is derived from an EMBL/GenBank/DDBJ whole genome shotgun (WGS) entry which is preliminary data.</text>
</comment>
<feature type="domain" description="SHS2" evidence="1">
    <location>
        <begin position="26"/>
        <end position="208"/>
    </location>
</feature>
<dbReference type="PIRSF" id="PIRSF019169">
    <property type="entry name" value="PilM"/>
    <property type="match status" value="1"/>
</dbReference>
<protein>
    <recommendedName>
        <fullName evidence="1">SHS2 domain-containing protein</fullName>
    </recommendedName>
</protein>
<dbReference type="SMART" id="SM00842">
    <property type="entry name" value="FtsA"/>
    <property type="match status" value="1"/>
</dbReference>
<dbReference type="CDD" id="cd24049">
    <property type="entry name" value="ASKHA_NBD_PilM"/>
    <property type="match status" value="1"/>
</dbReference>
<evidence type="ECO:0000313" key="2">
    <source>
        <dbReference type="EMBL" id="OGZ29612.1"/>
    </source>
</evidence>
<accession>A0A1G2EVS2</accession>
<dbReference type="Proteomes" id="UP000177486">
    <property type="component" value="Unassembled WGS sequence"/>
</dbReference>
<dbReference type="AlphaFoldDB" id="A0A1G2EVS2"/>